<dbReference type="InterPro" id="IPR013686">
    <property type="entry name" value="Polypept-transport_assoc_ShlB"/>
</dbReference>
<dbReference type="AlphaFoldDB" id="A0A222FIJ9"/>
<keyword evidence="8" id="KW-0998">Cell outer membrane</keyword>
<accession>A0A222FIJ9</accession>
<keyword evidence="5" id="KW-0812">Transmembrane</keyword>
<dbReference type="OrthoDB" id="290122at2"/>
<feature type="chain" id="PRO_5012103852" description="POTRA domain-containing protein" evidence="9">
    <location>
        <begin position="18"/>
        <end position="521"/>
    </location>
</feature>
<evidence type="ECO:0000256" key="1">
    <source>
        <dbReference type="ARBA" id="ARBA00004442"/>
    </source>
</evidence>
<evidence type="ECO:0000313" key="11">
    <source>
        <dbReference type="EMBL" id="ASP38600.1"/>
    </source>
</evidence>
<dbReference type="InterPro" id="IPR005565">
    <property type="entry name" value="Hemolysn_activator_HlyB_C"/>
</dbReference>
<dbReference type="GO" id="GO:0098046">
    <property type="term" value="C:type V protein secretion system complex"/>
    <property type="evidence" value="ECO:0007669"/>
    <property type="project" value="TreeGrafter"/>
</dbReference>
<dbReference type="Pfam" id="PF03865">
    <property type="entry name" value="ShlB"/>
    <property type="match status" value="1"/>
</dbReference>
<dbReference type="InterPro" id="IPR034746">
    <property type="entry name" value="POTRA"/>
</dbReference>
<dbReference type="Gene3D" id="3.10.20.310">
    <property type="entry name" value="membrane protein fhac"/>
    <property type="match status" value="1"/>
</dbReference>
<evidence type="ECO:0000256" key="7">
    <source>
        <dbReference type="ARBA" id="ARBA00023136"/>
    </source>
</evidence>
<dbReference type="Pfam" id="PF08479">
    <property type="entry name" value="POTRA_2"/>
    <property type="match status" value="1"/>
</dbReference>
<evidence type="ECO:0000256" key="8">
    <source>
        <dbReference type="ARBA" id="ARBA00023237"/>
    </source>
</evidence>
<dbReference type="InterPro" id="IPR027282">
    <property type="entry name" value="TPS"/>
</dbReference>
<comment type="similarity">
    <text evidence="2">Belongs to the TPS (TC 1.B.20) family.</text>
</comment>
<evidence type="ECO:0000256" key="3">
    <source>
        <dbReference type="ARBA" id="ARBA00022448"/>
    </source>
</evidence>
<evidence type="ECO:0000256" key="6">
    <source>
        <dbReference type="ARBA" id="ARBA00022927"/>
    </source>
</evidence>
<evidence type="ECO:0000259" key="10">
    <source>
        <dbReference type="PROSITE" id="PS51779"/>
    </source>
</evidence>
<dbReference type="InterPro" id="IPR035251">
    <property type="entry name" value="ShlB_POTRA"/>
</dbReference>
<dbReference type="GO" id="GO:0009279">
    <property type="term" value="C:cell outer membrane"/>
    <property type="evidence" value="ECO:0007669"/>
    <property type="project" value="UniProtKB-SubCell"/>
</dbReference>
<keyword evidence="3" id="KW-0813">Transport</keyword>
<keyword evidence="4" id="KW-1134">Transmembrane beta strand</keyword>
<evidence type="ECO:0000256" key="9">
    <source>
        <dbReference type="SAM" id="SignalP"/>
    </source>
</evidence>
<dbReference type="InterPro" id="IPR051544">
    <property type="entry name" value="TPS_OM_transporter"/>
</dbReference>
<keyword evidence="6" id="KW-0653">Protein transport</keyword>
<dbReference type="Proteomes" id="UP000202440">
    <property type="component" value="Chromosome"/>
</dbReference>
<dbReference type="KEGG" id="bsan:CHH28_07885"/>
<sequence length="521" mass="58018">MHYILIILIVLSGSVFAADPETEFGQQFLERQKQERERQYLENKQENLQVIPTSPDLPSEDVCFDIENIQINGNTLLNQQDILFVLEKYRGQCLGKNGVNYLMQDLTAVYVQKGYITTRVYIPPQDLNLGTLKLIVIEGEVEGVILNDGEESDSRKLWWAMPSLSKELFLPDIEQGLDQINRVRSASATMKLWPGSEPGLTKIQIVNQTDDEFRGEVELNNDGQEDTGKTKVRVGLEADNILGINDSTSINYIGSQNTNALAATASFPYRYSSFNFSHSYSEYLNILPEQTDLFGQSNTSTFSWDYLLFRDSSMRVNLVNSLSVRRSERYLLGVKLSPQKIVPYRVSINVSENLPWGYYSMELAAAHGSKWFGATSDPSQLPDSAPHAQFSKVEWRSSIAKSVTSLGSYQVSLNGQYSDKGLYSSEQVHIGDRSSVRGGETTIASGDSGFYIRNDFNINVPAAGLRQIGVSIRPSVFIDYGHVFADENSIGEEATGGDSVSMQAINVFGYSLFGHISLIPA</sequence>
<dbReference type="EMBL" id="CP022530">
    <property type="protein sequence ID" value="ASP38600.1"/>
    <property type="molecule type" value="Genomic_DNA"/>
</dbReference>
<keyword evidence="12" id="KW-1185">Reference proteome</keyword>
<evidence type="ECO:0000256" key="2">
    <source>
        <dbReference type="ARBA" id="ARBA00009055"/>
    </source>
</evidence>
<dbReference type="Pfam" id="PF17287">
    <property type="entry name" value="POTRA_3"/>
    <property type="match status" value="1"/>
</dbReference>
<evidence type="ECO:0000256" key="5">
    <source>
        <dbReference type="ARBA" id="ARBA00022692"/>
    </source>
</evidence>
<dbReference type="GO" id="GO:0008320">
    <property type="term" value="F:protein transmembrane transporter activity"/>
    <property type="evidence" value="ECO:0007669"/>
    <property type="project" value="TreeGrafter"/>
</dbReference>
<evidence type="ECO:0000256" key="4">
    <source>
        <dbReference type="ARBA" id="ARBA00022452"/>
    </source>
</evidence>
<name>A0A222FIJ9_9GAMM</name>
<feature type="signal peptide" evidence="9">
    <location>
        <begin position="1"/>
        <end position="17"/>
    </location>
</feature>
<organism evidence="11 12">
    <name type="scientific">Bacterioplanes sanyensis</name>
    <dbReference type="NCBI Taxonomy" id="1249553"/>
    <lineage>
        <taxon>Bacteria</taxon>
        <taxon>Pseudomonadati</taxon>
        <taxon>Pseudomonadota</taxon>
        <taxon>Gammaproteobacteria</taxon>
        <taxon>Oceanospirillales</taxon>
        <taxon>Oceanospirillaceae</taxon>
        <taxon>Bacterioplanes</taxon>
    </lineage>
</organism>
<gene>
    <name evidence="11" type="ORF">CHH28_07885</name>
</gene>
<comment type="subcellular location">
    <subcellularLocation>
        <location evidence="1">Cell outer membrane</location>
    </subcellularLocation>
</comment>
<evidence type="ECO:0000313" key="12">
    <source>
        <dbReference type="Proteomes" id="UP000202440"/>
    </source>
</evidence>
<proteinExistence type="inferred from homology"/>
<feature type="domain" description="POTRA" evidence="10">
    <location>
        <begin position="64"/>
        <end position="139"/>
    </location>
</feature>
<keyword evidence="9" id="KW-0732">Signal</keyword>
<protein>
    <recommendedName>
        <fullName evidence="10">POTRA domain-containing protein</fullName>
    </recommendedName>
</protein>
<dbReference type="GO" id="GO:0046819">
    <property type="term" value="P:protein secretion by the type V secretion system"/>
    <property type="evidence" value="ECO:0007669"/>
    <property type="project" value="TreeGrafter"/>
</dbReference>
<dbReference type="PANTHER" id="PTHR34597">
    <property type="entry name" value="SLR1661 PROTEIN"/>
    <property type="match status" value="1"/>
</dbReference>
<dbReference type="PIRSF" id="PIRSF029745">
    <property type="entry name" value="FhaC"/>
    <property type="match status" value="1"/>
</dbReference>
<dbReference type="RefSeq" id="WP_094059790.1">
    <property type="nucleotide sequence ID" value="NZ_CP022530.1"/>
</dbReference>
<keyword evidence="7" id="KW-0472">Membrane</keyword>
<dbReference type="PROSITE" id="PS51779">
    <property type="entry name" value="POTRA"/>
    <property type="match status" value="1"/>
</dbReference>
<reference evidence="11 12" key="1">
    <citation type="submission" date="2017-07" db="EMBL/GenBank/DDBJ databases">
        <title>Annotated genome sequence of Bacterioplanes sanyensis isolated from Red Sea.</title>
        <authorList>
            <person name="Rehman Z.U."/>
        </authorList>
    </citation>
    <scope>NUCLEOTIDE SEQUENCE [LARGE SCALE GENOMIC DNA]</scope>
    <source>
        <strain evidence="11 12">NV9</strain>
    </source>
</reference>
<dbReference type="PANTHER" id="PTHR34597:SF3">
    <property type="entry name" value="OUTER MEMBRANE TRANSPORTER CDIB"/>
    <property type="match status" value="1"/>
</dbReference>
<dbReference type="Gene3D" id="2.40.160.50">
    <property type="entry name" value="membrane protein fhac: a member of the omp85/tpsb transporter family"/>
    <property type="match status" value="1"/>
</dbReference>